<dbReference type="SMART" id="SM00339">
    <property type="entry name" value="FH"/>
    <property type="match status" value="1"/>
</dbReference>
<dbReference type="AlphaFoldDB" id="A0A0N4UE94"/>
<feature type="compositionally biased region" description="Low complexity" evidence="3">
    <location>
        <begin position="146"/>
        <end position="157"/>
    </location>
</feature>
<evidence type="ECO:0000256" key="1">
    <source>
        <dbReference type="ARBA" id="ARBA00023125"/>
    </source>
</evidence>
<reference evidence="5 7" key="2">
    <citation type="submission" date="2018-11" db="EMBL/GenBank/DDBJ databases">
        <authorList>
            <consortium name="Pathogen Informatics"/>
        </authorList>
    </citation>
    <scope>NUCLEOTIDE SEQUENCE [LARGE SCALE GENOMIC DNA]</scope>
</reference>
<dbReference type="GO" id="GO:0005634">
    <property type="term" value="C:nucleus"/>
    <property type="evidence" value="ECO:0007669"/>
    <property type="project" value="UniProtKB-SubCell"/>
</dbReference>
<keyword evidence="2" id="KW-0539">Nucleus</keyword>
<accession>A0A0N4UE94</accession>
<sequence>MLNRRHEETIDILFLFTIKNFIHVDKNYFGEKAKKKVGGTRKSKDRVEAKKDKKEISVNLELCPATAQVSTTIGSPIDLMDLINTSINRSTNHLHFTNYENNISNNESNISSSSSINKAAVTIMTANGANLVNNADQIITSKLPYSSTTMTTSSSSPSPSPALTNLPKQQQQMDALLSSSSPSSSPSSSSPDLISKSNGNIGIIGTLNGSETSLSSQSTVPIAPSTTATTTAALLGANIINATETVTNLAEKAERPSLSYKDLIIEAIESSPEKRLKLNEIYQDIWMTLEYGLSIGKEQRSKDEGLKTNLDQHTLGTLIALMYYKKEERIMNLHEPLNAVTTSSVVAECRPQSVSCVDSAKFFIAHHMHILPG</sequence>
<dbReference type="SUPFAM" id="SSF46785">
    <property type="entry name" value="Winged helix' DNA-binding domain"/>
    <property type="match status" value="1"/>
</dbReference>
<dbReference type="InterPro" id="IPR001766">
    <property type="entry name" value="Fork_head_dom"/>
</dbReference>
<dbReference type="GO" id="GO:0043565">
    <property type="term" value="F:sequence-specific DNA binding"/>
    <property type="evidence" value="ECO:0007669"/>
    <property type="project" value="InterPro"/>
</dbReference>
<dbReference type="InterPro" id="IPR036388">
    <property type="entry name" value="WH-like_DNA-bd_sf"/>
</dbReference>
<feature type="domain" description="Fork-head" evidence="4">
    <location>
        <begin position="255"/>
        <end position="310"/>
    </location>
</feature>
<keyword evidence="7" id="KW-1185">Reference proteome</keyword>
<name>A0A0N4UE94_DRAME</name>
<protein>
    <submittedName>
        <fullName evidence="8">Fork-head domain-containing protein</fullName>
    </submittedName>
</protein>
<evidence type="ECO:0000313" key="5">
    <source>
        <dbReference type="EMBL" id="VDN50756.1"/>
    </source>
</evidence>
<dbReference type="WBParaSite" id="DME_0000568401-mRNA-1">
    <property type="protein sequence ID" value="DME_0000568401-mRNA-1"/>
    <property type="gene ID" value="DME_0000568401"/>
</dbReference>
<dbReference type="EMBL" id="UYYG01000007">
    <property type="protein sequence ID" value="VDN50756.1"/>
    <property type="molecule type" value="Genomic_DNA"/>
</dbReference>
<keyword evidence="1 2" id="KW-0238">DNA-binding</keyword>
<evidence type="ECO:0000313" key="6">
    <source>
        <dbReference type="Proteomes" id="UP000038040"/>
    </source>
</evidence>
<evidence type="ECO:0000256" key="3">
    <source>
        <dbReference type="SAM" id="MobiDB-lite"/>
    </source>
</evidence>
<feature type="DNA-binding region" description="Fork-head" evidence="2">
    <location>
        <begin position="255"/>
        <end position="310"/>
    </location>
</feature>
<feature type="compositionally biased region" description="Low complexity" evidence="3">
    <location>
        <begin position="178"/>
        <end position="191"/>
    </location>
</feature>
<dbReference type="Proteomes" id="UP000274756">
    <property type="component" value="Unassembled WGS sequence"/>
</dbReference>
<feature type="region of interest" description="Disordered" evidence="3">
    <location>
        <begin position="146"/>
        <end position="195"/>
    </location>
</feature>
<dbReference type="GO" id="GO:0003700">
    <property type="term" value="F:DNA-binding transcription factor activity"/>
    <property type="evidence" value="ECO:0007669"/>
    <property type="project" value="InterPro"/>
</dbReference>
<dbReference type="Proteomes" id="UP000038040">
    <property type="component" value="Unplaced"/>
</dbReference>
<dbReference type="STRING" id="318479.A0A0N4UE94"/>
<proteinExistence type="predicted"/>
<organism evidence="6 8">
    <name type="scientific">Dracunculus medinensis</name>
    <name type="common">Guinea worm</name>
    <dbReference type="NCBI Taxonomy" id="318479"/>
    <lineage>
        <taxon>Eukaryota</taxon>
        <taxon>Metazoa</taxon>
        <taxon>Ecdysozoa</taxon>
        <taxon>Nematoda</taxon>
        <taxon>Chromadorea</taxon>
        <taxon>Rhabditida</taxon>
        <taxon>Spirurina</taxon>
        <taxon>Dracunculoidea</taxon>
        <taxon>Dracunculidae</taxon>
        <taxon>Dracunculus</taxon>
    </lineage>
</organism>
<feature type="compositionally biased region" description="Polar residues" evidence="3">
    <location>
        <begin position="162"/>
        <end position="173"/>
    </location>
</feature>
<dbReference type="Gene3D" id="1.10.10.10">
    <property type="entry name" value="Winged helix-like DNA-binding domain superfamily/Winged helix DNA-binding domain"/>
    <property type="match status" value="1"/>
</dbReference>
<evidence type="ECO:0000256" key="2">
    <source>
        <dbReference type="PROSITE-ProRule" id="PRU00089"/>
    </source>
</evidence>
<gene>
    <name evidence="5" type="ORF">DME_LOCUS729</name>
</gene>
<dbReference type="PROSITE" id="PS50039">
    <property type="entry name" value="FORK_HEAD_3"/>
    <property type="match status" value="1"/>
</dbReference>
<dbReference type="InterPro" id="IPR036390">
    <property type="entry name" value="WH_DNA-bd_sf"/>
</dbReference>
<evidence type="ECO:0000313" key="7">
    <source>
        <dbReference type="Proteomes" id="UP000274756"/>
    </source>
</evidence>
<reference evidence="8" key="1">
    <citation type="submission" date="2017-02" db="UniProtKB">
        <authorList>
            <consortium name="WormBaseParasite"/>
        </authorList>
    </citation>
    <scope>IDENTIFICATION</scope>
</reference>
<dbReference type="OrthoDB" id="5954824at2759"/>
<evidence type="ECO:0000313" key="8">
    <source>
        <dbReference type="WBParaSite" id="DME_0000568401-mRNA-1"/>
    </source>
</evidence>
<dbReference type="Pfam" id="PF00250">
    <property type="entry name" value="Forkhead"/>
    <property type="match status" value="1"/>
</dbReference>
<comment type="subcellular location">
    <subcellularLocation>
        <location evidence="2">Nucleus</location>
    </subcellularLocation>
</comment>
<evidence type="ECO:0000259" key="4">
    <source>
        <dbReference type="PROSITE" id="PS50039"/>
    </source>
</evidence>